<keyword evidence="1" id="KW-0812">Transmembrane</keyword>
<evidence type="ECO:0000256" key="1">
    <source>
        <dbReference type="SAM" id="Phobius"/>
    </source>
</evidence>
<organism evidence="2 3">
    <name type="scientific">Panicum virgatum</name>
    <name type="common">Blackwell switchgrass</name>
    <dbReference type="NCBI Taxonomy" id="38727"/>
    <lineage>
        <taxon>Eukaryota</taxon>
        <taxon>Viridiplantae</taxon>
        <taxon>Streptophyta</taxon>
        <taxon>Embryophyta</taxon>
        <taxon>Tracheophyta</taxon>
        <taxon>Spermatophyta</taxon>
        <taxon>Magnoliopsida</taxon>
        <taxon>Liliopsida</taxon>
        <taxon>Poales</taxon>
        <taxon>Poaceae</taxon>
        <taxon>PACMAD clade</taxon>
        <taxon>Panicoideae</taxon>
        <taxon>Panicodae</taxon>
        <taxon>Paniceae</taxon>
        <taxon>Panicinae</taxon>
        <taxon>Panicum</taxon>
        <taxon>Panicum sect. Hiantes</taxon>
    </lineage>
</organism>
<sequence>MLQLKIMPHVFLCIHPCVFNLAIFLTVNTWLLILLRFCMLLHSEYNRLSKPINIFQASSVGPQPCILGLAGNLRDQHLSSDQVTVMLFVIQINGSHSRRHACMVDANK</sequence>
<dbReference type="Proteomes" id="UP000823388">
    <property type="component" value="Chromosome 6N"/>
</dbReference>
<proteinExistence type="predicted"/>
<reference evidence="2 3" key="1">
    <citation type="submission" date="2020-05" db="EMBL/GenBank/DDBJ databases">
        <title>WGS assembly of Panicum virgatum.</title>
        <authorList>
            <person name="Lovell J.T."/>
            <person name="Jenkins J."/>
            <person name="Shu S."/>
            <person name="Juenger T.E."/>
            <person name="Schmutz J."/>
        </authorList>
    </citation>
    <scope>NUCLEOTIDE SEQUENCE [LARGE SCALE GENOMIC DNA]</scope>
    <source>
        <strain evidence="3">cv. AP13</strain>
    </source>
</reference>
<comment type="caution">
    <text evidence="2">The sequence shown here is derived from an EMBL/GenBank/DDBJ whole genome shotgun (WGS) entry which is preliminary data.</text>
</comment>
<dbReference type="AlphaFoldDB" id="A0A8T0QXQ5"/>
<protein>
    <submittedName>
        <fullName evidence="2">Uncharacterized protein</fullName>
    </submittedName>
</protein>
<keyword evidence="3" id="KW-1185">Reference proteome</keyword>
<evidence type="ECO:0000313" key="2">
    <source>
        <dbReference type="EMBL" id="KAG2577971.1"/>
    </source>
</evidence>
<dbReference type="EMBL" id="CM029048">
    <property type="protein sequence ID" value="KAG2577971.1"/>
    <property type="molecule type" value="Genomic_DNA"/>
</dbReference>
<feature type="transmembrane region" description="Helical" evidence="1">
    <location>
        <begin position="6"/>
        <end position="35"/>
    </location>
</feature>
<keyword evidence="1" id="KW-1133">Transmembrane helix</keyword>
<gene>
    <name evidence="2" type="ORF">PVAP13_6NG170603</name>
</gene>
<accession>A0A8T0QXQ5</accession>
<keyword evidence="1" id="KW-0472">Membrane</keyword>
<name>A0A8T0QXQ5_PANVG</name>
<evidence type="ECO:0000313" key="3">
    <source>
        <dbReference type="Proteomes" id="UP000823388"/>
    </source>
</evidence>